<organism evidence="15">
    <name type="scientific">Taenia asiatica</name>
    <name type="common">Asian tapeworm</name>
    <dbReference type="NCBI Taxonomy" id="60517"/>
    <lineage>
        <taxon>Eukaryota</taxon>
        <taxon>Metazoa</taxon>
        <taxon>Spiralia</taxon>
        <taxon>Lophotrochozoa</taxon>
        <taxon>Platyhelminthes</taxon>
        <taxon>Cestoda</taxon>
        <taxon>Eucestoda</taxon>
        <taxon>Cyclophyllidea</taxon>
        <taxon>Taeniidae</taxon>
        <taxon>Taenia</taxon>
    </lineage>
</organism>
<keyword evidence="4 9" id="KW-0805">Transcription regulation</keyword>
<keyword evidence="5 9" id="KW-0010">Activator</keyword>
<reference evidence="15" key="1">
    <citation type="submission" date="2016-04" db="UniProtKB">
        <authorList>
            <consortium name="WormBaseParasite"/>
        </authorList>
    </citation>
    <scope>IDENTIFICATION</scope>
</reference>
<keyword evidence="7 9" id="KW-0539">Nucleus</keyword>
<dbReference type="GO" id="GO:0016592">
    <property type="term" value="C:mediator complex"/>
    <property type="evidence" value="ECO:0007669"/>
    <property type="project" value="UniProtKB-UniRule"/>
</dbReference>
<accession>A0A158R6U1</accession>
<feature type="domain" description="Mediator of RNA polymerase II transcription subunit 14 RM3" evidence="12">
    <location>
        <begin position="274"/>
        <end position="364"/>
    </location>
</feature>
<evidence type="ECO:0000313" key="13">
    <source>
        <dbReference type="EMBL" id="VDK22082.1"/>
    </source>
</evidence>
<evidence type="ECO:0000256" key="3">
    <source>
        <dbReference type="ARBA" id="ARBA00019619"/>
    </source>
</evidence>
<dbReference type="EMBL" id="UYRS01000146">
    <property type="protein sequence ID" value="VDK22082.1"/>
    <property type="molecule type" value="Genomic_DNA"/>
</dbReference>
<name>A0A158R6U1_TAEAS</name>
<dbReference type="OrthoDB" id="205099at2759"/>
<dbReference type="GO" id="GO:0003712">
    <property type="term" value="F:transcription coregulator activity"/>
    <property type="evidence" value="ECO:0007669"/>
    <property type="project" value="UniProtKB-UniRule"/>
</dbReference>
<evidence type="ECO:0000313" key="14">
    <source>
        <dbReference type="Proteomes" id="UP000282613"/>
    </source>
</evidence>
<dbReference type="STRING" id="60517.A0A158R6U1"/>
<comment type="similarity">
    <text evidence="2 9">Belongs to the Mediator complex subunit 14 family.</text>
</comment>
<evidence type="ECO:0000256" key="2">
    <source>
        <dbReference type="ARBA" id="ARBA00007813"/>
    </source>
</evidence>
<dbReference type="WBParaSite" id="TASK_0000087901-mRNA-1">
    <property type="protein sequence ID" value="TASK_0000087901-mRNA-1"/>
    <property type="gene ID" value="TASK_0000087901"/>
</dbReference>
<evidence type="ECO:0000256" key="5">
    <source>
        <dbReference type="ARBA" id="ARBA00023159"/>
    </source>
</evidence>
<dbReference type="Pfam" id="PF22981">
    <property type="entry name" value="RM2_Med14"/>
    <property type="match status" value="1"/>
</dbReference>
<comment type="function">
    <text evidence="9">Component of the Mediator complex, a coactivator involved in the regulated transcription of nearly all RNA polymerase II-dependent genes. Mediator functions as a bridge to convey information from gene-specific regulatory proteins to the basal RNA polymerase II transcription machinery. Mediator is recruited to promoters by direct interactions with regulatory proteins and serves as a scaffold for the assembly of a functional preinitiation complex with RNA polymerase II and the general transcription factors.</text>
</comment>
<evidence type="ECO:0000256" key="9">
    <source>
        <dbReference type="RuleBase" id="RU365082"/>
    </source>
</evidence>
<dbReference type="GO" id="GO:0006357">
    <property type="term" value="P:regulation of transcription by RNA polymerase II"/>
    <property type="evidence" value="ECO:0007669"/>
    <property type="project" value="InterPro"/>
</dbReference>
<evidence type="ECO:0000256" key="8">
    <source>
        <dbReference type="ARBA" id="ARBA00032007"/>
    </source>
</evidence>
<proteinExistence type="inferred from homology"/>
<dbReference type="InterPro" id="IPR013947">
    <property type="entry name" value="Mediator_Med14"/>
</dbReference>
<feature type="domain" description="Mediator of RNA polymerase II transcription subunit 14 RM2" evidence="11">
    <location>
        <begin position="185"/>
        <end position="271"/>
    </location>
</feature>
<evidence type="ECO:0000259" key="12">
    <source>
        <dbReference type="Pfam" id="PF25065"/>
    </source>
</evidence>
<comment type="subunit">
    <text evidence="9">Component of the Mediator complex.</text>
</comment>
<dbReference type="InterPro" id="IPR055122">
    <property type="entry name" value="Med14_N"/>
</dbReference>
<dbReference type="PANTHER" id="PTHR12809:SF2">
    <property type="entry name" value="MEDIATOR OF RNA POLYMERASE II TRANSCRIPTION SUBUNIT 14"/>
    <property type="match status" value="1"/>
</dbReference>
<dbReference type="GO" id="GO:0070847">
    <property type="term" value="C:core mediator complex"/>
    <property type="evidence" value="ECO:0007669"/>
    <property type="project" value="TreeGrafter"/>
</dbReference>
<feature type="domain" description="Mediator complex subunit MED14 N-terminal" evidence="10">
    <location>
        <begin position="14"/>
        <end position="80"/>
    </location>
</feature>
<keyword evidence="6 9" id="KW-0804">Transcription</keyword>
<dbReference type="InterPro" id="IPR055113">
    <property type="entry name" value="Med14_RM2"/>
</dbReference>
<evidence type="ECO:0000256" key="4">
    <source>
        <dbReference type="ARBA" id="ARBA00023015"/>
    </source>
</evidence>
<evidence type="ECO:0000313" key="15">
    <source>
        <dbReference type="WBParaSite" id="TASK_0000087901-mRNA-1"/>
    </source>
</evidence>
<comment type="subcellular location">
    <subcellularLocation>
        <location evidence="1 9">Nucleus</location>
    </subcellularLocation>
</comment>
<reference evidence="13 14" key="2">
    <citation type="submission" date="2018-11" db="EMBL/GenBank/DDBJ databases">
        <authorList>
            <consortium name="Pathogen Informatics"/>
        </authorList>
    </citation>
    <scope>NUCLEOTIDE SEQUENCE [LARGE SCALE GENOMIC DNA]</scope>
</reference>
<evidence type="ECO:0000259" key="10">
    <source>
        <dbReference type="Pfam" id="PF08638"/>
    </source>
</evidence>
<evidence type="ECO:0000259" key="11">
    <source>
        <dbReference type="Pfam" id="PF22981"/>
    </source>
</evidence>
<protein>
    <recommendedName>
        <fullName evidence="3 9">Mediator of RNA polymerase II transcription subunit 14</fullName>
    </recommendedName>
    <alternativeName>
        <fullName evidence="8 9">Mediator complex subunit 14</fullName>
    </alternativeName>
</protein>
<dbReference type="Proteomes" id="UP000282613">
    <property type="component" value="Unassembled WGS sequence"/>
</dbReference>
<dbReference type="PANTHER" id="PTHR12809">
    <property type="entry name" value="MEDIATOR COMPLEX SUBUNIT"/>
    <property type="match status" value="1"/>
</dbReference>
<dbReference type="InterPro" id="IPR056879">
    <property type="entry name" value="RM3_Med14"/>
</dbReference>
<evidence type="ECO:0000256" key="1">
    <source>
        <dbReference type="ARBA" id="ARBA00004123"/>
    </source>
</evidence>
<dbReference type="Pfam" id="PF08638">
    <property type="entry name" value="Med14"/>
    <property type="match status" value="1"/>
</dbReference>
<gene>
    <name evidence="13" type="ORF">TASK_LOCUS880</name>
</gene>
<sequence length="1338" mass="148566">MSVGGLVTPRPRPVQLSLLIEFMCQKTYTDLMHLVDLLPSKTDLEKKIELAKFFSRTRNLFIRLEALTKWANTSSKVDKCEARFTPPEPISNEEIRMGLPDLNRIIKYRLSVSPCPRPFTNIVIAGGPLIHPQQTRFLLQQAQSRILDPRFDKRPPLTHLYDMLHAFAMSLQLDVLFEQAQRLRSRRPTDPFSIEDYRPGQLLKVVYWRGLSNCNYQAVMGPDGKMRQTIYSITIHVSPLDPQRPLCVTHHPELNTIDTHKIGSFVQGGCLSIENLLTRTIIVRAERMLMEIRHELLPLSPGPISIGEIPLSLLVPVLWPCHPHEILQLRINTAQGQIRASFPSSDPIRSAPLLRELEMAFNRPSARRVVLDRISAIDCRAGSRGMRGLVGDDTRWQARLVEVFSRLRCLLGQWRVRWANRGRLVRYSLPLSVSSSSSTAAQPSYIEVLERARQDRVALVFIKLFPNDEHYLLCEVAPTDALAVGYRHYFLKCVPMPITVTDLHVAPGGRWLTHNPEQSVLDGAGVPTSPGVALRITHFMPLVGGEVPGNWVGQAVYSSLILQPSLGELREAVAQVQRNRVCRRLKRVRALLEHLSRDEESGLASEAKRRCIDRLPPNDRAMLLSATSDCSATTSSPMVLMPDLSRLLSALEDDVIVNELNVKLAEHGITHDGVSNNAQSDILNITIRSIPTKRLPAWAHPGIALLNRYVRRVVIISSSRLSPSNSASAAFTSASMRCWRLTIAFSGLPGNTNGGELLHQSPTAHVNSLSDLNSFLLNVITEWEALCRLFAICGPVIENPASLPPDVHFNGFDARSLILAYGPGQHYLAELSIDPRQNCCLRLGVHPGPVTLKHGDGVDDTLKQRCQRQRQRDLFENPHCVLREHLEFLVESQKSLLPMCSVLSSTLDFVMSMEVLRKPTIMTNSTKSSAIVKSARPVRSMSLMALSCFDLQLAYRGTLCMRFKLKTDHDASVHISDGCHHQEVGGAPPQSRGGGISSEIYPVQGFVPLPAFQLFLESMQKAFKVEGGGGLPQRFENLVSGDKPSSGFTVSQLDRMLRPSGGGTKGPVTPSALECYLSASLTFHAAFQAVNTHHWQVLSAPALEVGEFVAKAPDSGLEVRLKMEEETTTTVEGVSRWRLVLRVTPDPASCPVEEVAEISARIEEFFRRRVCSVSPQAAAITSFFRLLSLPGTTLFDLVSNVFAWDLDSTIGVNNGLSILRVGLVSLATPAVPEPSVVLRSPSYLAMQIIIPRAPAFNEQSSPSGLLRASSVEVVGLTYDWSKNHVAIVASKRFQGLDEVINQRFKNTRACTLVQLISHIRKNPLQQGIPMQQQAQMQQ</sequence>
<dbReference type="Pfam" id="PF25065">
    <property type="entry name" value="RM3_Med14"/>
    <property type="match status" value="1"/>
</dbReference>
<evidence type="ECO:0000256" key="7">
    <source>
        <dbReference type="ARBA" id="ARBA00023242"/>
    </source>
</evidence>
<keyword evidence="14" id="KW-1185">Reference proteome</keyword>
<evidence type="ECO:0000256" key="6">
    <source>
        <dbReference type="ARBA" id="ARBA00023163"/>
    </source>
</evidence>